<dbReference type="Proteomes" id="UP000070456">
    <property type="component" value="Unassembled WGS sequence"/>
</dbReference>
<evidence type="ECO:0000259" key="2">
    <source>
        <dbReference type="Pfam" id="PF13240"/>
    </source>
</evidence>
<name>A0A140L0Z9_9FIRM</name>
<dbReference type="InterPro" id="IPR026870">
    <property type="entry name" value="Zinc_ribbon_dom"/>
</dbReference>
<reference evidence="3 4" key="1">
    <citation type="submission" date="2015-12" db="EMBL/GenBank/DDBJ databases">
        <title>Draft genome sequence of the thermoanaerobe Thermotalea metallivorans, an isolate from the runoff channel of the Great Artesian Basin, Australia.</title>
        <authorList>
            <person name="Patel B.K."/>
        </authorList>
    </citation>
    <scope>NUCLEOTIDE SEQUENCE [LARGE SCALE GENOMIC DNA]</scope>
    <source>
        <strain evidence="3 4">B2-1</strain>
    </source>
</reference>
<feature type="domain" description="Zinc-ribbon" evidence="2">
    <location>
        <begin position="97"/>
        <end position="117"/>
    </location>
</feature>
<feature type="coiled-coil region" evidence="1">
    <location>
        <begin position="21"/>
        <end position="48"/>
    </location>
</feature>
<organism evidence="3 4">
    <name type="scientific">Thermotalea metallivorans</name>
    <dbReference type="NCBI Taxonomy" id="520762"/>
    <lineage>
        <taxon>Bacteria</taxon>
        <taxon>Bacillati</taxon>
        <taxon>Bacillota</taxon>
        <taxon>Clostridia</taxon>
        <taxon>Peptostreptococcales</taxon>
        <taxon>Thermotaleaceae</taxon>
        <taxon>Thermotalea</taxon>
    </lineage>
</organism>
<evidence type="ECO:0000256" key="1">
    <source>
        <dbReference type="SAM" id="Coils"/>
    </source>
</evidence>
<proteinExistence type="predicted"/>
<accession>A0A140L0Z9</accession>
<keyword evidence="4" id="KW-1185">Reference proteome</keyword>
<protein>
    <recommendedName>
        <fullName evidence="2">Zinc-ribbon domain-containing protein</fullName>
    </recommendedName>
</protein>
<gene>
    <name evidence="3" type="ORF">AN619_25420</name>
</gene>
<comment type="caution">
    <text evidence="3">The sequence shown here is derived from an EMBL/GenBank/DDBJ whole genome shotgun (WGS) entry which is preliminary data.</text>
</comment>
<dbReference type="EMBL" id="LOEE01000061">
    <property type="protein sequence ID" value="KXG74224.1"/>
    <property type="molecule type" value="Genomic_DNA"/>
</dbReference>
<sequence length="119" mass="14188">MDFMEKLMTKVSEGTKILSQKTDELLEITEIKMEIKRLEEEILEAKIFIGEMVYRNYLGDETSTMQLREKCKEIEQMYHRIHRLTSEINEIKGIRQCSNCHMDIREYSKYCPNCGNKIV</sequence>
<dbReference type="AlphaFoldDB" id="A0A140L0Z9"/>
<keyword evidence="1" id="KW-0175">Coiled coil</keyword>
<dbReference type="OrthoDB" id="9788304at2"/>
<evidence type="ECO:0000313" key="4">
    <source>
        <dbReference type="Proteomes" id="UP000070456"/>
    </source>
</evidence>
<dbReference type="RefSeq" id="WP_068557503.1">
    <property type="nucleotide sequence ID" value="NZ_LOEE01000061.1"/>
</dbReference>
<dbReference type="STRING" id="520762.AN619_25420"/>
<dbReference type="Pfam" id="PF13240">
    <property type="entry name" value="Zn_Ribbon_1"/>
    <property type="match status" value="1"/>
</dbReference>
<evidence type="ECO:0000313" key="3">
    <source>
        <dbReference type="EMBL" id="KXG74224.1"/>
    </source>
</evidence>